<dbReference type="EMBL" id="WIXI01000050">
    <property type="protein sequence ID" value="MQY49254.1"/>
    <property type="molecule type" value="Genomic_DNA"/>
</dbReference>
<keyword evidence="3" id="KW-1185">Reference proteome</keyword>
<dbReference type="Proteomes" id="UP000435138">
    <property type="component" value="Unassembled WGS sequence"/>
</dbReference>
<proteinExistence type="predicted"/>
<name>A0A6A8AES4_9HYPH</name>
<evidence type="ECO:0000313" key="3">
    <source>
        <dbReference type="Proteomes" id="UP000435138"/>
    </source>
</evidence>
<feature type="region of interest" description="Disordered" evidence="1">
    <location>
        <begin position="20"/>
        <end position="57"/>
    </location>
</feature>
<dbReference type="RefSeq" id="WP_153358795.1">
    <property type="nucleotide sequence ID" value="NZ_JAYKOO010000008.1"/>
</dbReference>
<gene>
    <name evidence="2" type="ORF">GAO09_24765</name>
</gene>
<comment type="caution">
    <text evidence="2">The sequence shown here is derived from an EMBL/GenBank/DDBJ whole genome shotgun (WGS) entry which is preliminary data.</text>
</comment>
<organism evidence="2 3">
    <name type="scientific">Endobacterium cereale</name>
    <dbReference type="NCBI Taxonomy" id="2663029"/>
    <lineage>
        <taxon>Bacteria</taxon>
        <taxon>Pseudomonadati</taxon>
        <taxon>Pseudomonadota</taxon>
        <taxon>Alphaproteobacteria</taxon>
        <taxon>Hyphomicrobiales</taxon>
        <taxon>Rhizobiaceae</taxon>
        <taxon>Endobacterium</taxon>
    </lineage>
</organism>
<evidence type="ECO:0000313" key="2">
    <source>
        <dbReference type="EMBL" id="MQY49254.1"/>
    </source>
</evidence>
<dbReference type="AlphaFoldDB" id="A0A6A8AES4"/>
<accession>A0A6A8AES4</accession>
<evidence type="ECO:0000256" key="1">
    <source>
        <dbReference type="SAM" id="MobiDB-lite"/>
    </source>
</evidence>
<feature type="compositionally biased region" description="Basic and acidic residues" evidence="1">
    <location>
        <begin position="72"/>
        <end position="91"/>
    </location>
</feature>
<reference evidence="2 3" key="1">
    <citation type="submission" date="2019-11" db="EMBL/GenBank/DDBJ databases">
        <title>Genome analysis of Rhizobacterium cereale a novel genus and species isolated from maize roots in North Spain.</title>
        <authorList>
            <person name="Menendez E."/>
            <person name="Flores-Felix J.D."/>
            <person name="Ramirez-Bahena M.-H."/>
            <person name="Igual J.M."/>
            <person name="Garcia-Fraile P."/>
            <person name="Peix A."/>
            <person name="Velazquez E."/>
        </authorList>
    </citation>
    <scope>NUCLEOTIDE SEQUENCE [LARGE SCALE GENOMIC DNA]</scope>
    <source>
        <strain evidence="2 3">RZME27</strain>
    </source>
</reference>
<sequence length="159" mass="17020">MTTIGSTTYSYITYTGLTRGKSEAQTPTAGDKATTRNSALSPIGDIQKGPDDTGSTKLSSALWDLASAGTHSARDEAVWQDAGESRTRAEKEFGDLAEMTIAELIRAKYLEDNNLTEGDLARMPAKEREAIEAEIREAVEQVLDNKAENEADTTGSGAT</sequence>
<protein>
    <submittedName>
        <fullName evidence="2">Uncharacterized protein</fullName>
    </submittedName>
</protein>
<feature type="region of interest" description="Disordered" evidence="1">
    <location>
        <begin position="69"/>
        <end position="91"/>
    </location>
</feature>